<evidence type="ECO:0000259" key="2">
    <source>
        <dbReference type="Pfam" id="PF10882"/>
    </source>
</evidence>
<protein>
    <recommendedName>
        <fullName evidence="2">Bacterial Pleckstrin homology domain-containing protein</fullName>
    </recommendedName>
</protein>
<dbReference type="RefSeq" id="WP_069948295.1">
    <property type="nucleotide sequence ID" value="NZ_CP014143.1"/>
</dbReference>
<dbReference type="Proteomes" id="UP000095672">
    <property type="component" value="Chromosome"/>
</dbReference>
<organism evidence="3 4">
    <name type="scientific">Microbulbifer aggregans</name>
    <dbReference type="NCBI Taxonomy" id="1769779"/>
    <lineage>
        <taxon>Bacteria</taxon>
        <taxon>Pseudomonadati</taxon>
        <taxon>Pseudomonadota</taxon>
        <taxon>Gammaproteobacteria</taxon>
        <taxon>Cellvibrionales</taxon>
        <taxon>Microbulbiferaceae</taxon>
        <taxon>Microbulbifer</taxon>
    </lineage>
</organism>
<dbReference type="AlphaFoldDB" id="A0A1C9WBA0"/>
<evidence type="ECO:0000313" key="3">
    <source>
        <dbReference type="EMBL" id="AOS98432.1"/>
    </source>
</evidence>
<name>A0A1C9WBA0_9GAMM</name>
<evidence type="ECO:0000313" key="4">
    <source>
        <dbReference type="Proteomes" id="UP000095672"/>
    </source>
</evidence>
<evidence type="ECO:0000256" key="1">
    <source>
        <dbReference type="SAM" id="Phobius"/>
    </source>
</evidence>
<reference evidence="4" key="1">
    <citation type="submission" date="2016-01" db="EMBL/GenBank/DDBJ databases">
        <title>Complete genome sequence of Microbulbifer sp. CCB-MM1, a halophile isolated from Matang Mangrove Forest, Perak.</title>
        <authorList>
            <person name="Moh T.H."/>
            <person name="Dinesh B."/>
            <person name="Lau N.-S."/>
            <person name="Go F."/>
            <person name="Alexander Chong S.-C."/>
        </authorList>
    </citation>
    <scope>NUCLEOTIDE SEQUENCE [LARGE SCALE GENOMIC DNA]</scope>
    <source>
        <strain evidence="4">CCB-MM1</strain>
    </source>
</reference>
<feature type="transmembrane region" description="Helical" evidence="1">
    <location>
        <begin position="15"/>
        <end position="33"/>
    </location>
</feature>
<feature type="transmembrane region" description="Helical" evidence="1">
    <location>
        <begin position="45"/>
        <end position="68"/>
    </location>
</feature>
<gene>
    <name evidence="3" type="ORF">AUP74_03066</name>
</gene>
<dbReference type="Pfam" id="PF10882">
    <property type="entry name" value="bPH_5"/>
    <property type="match status" value="1"/>
</dbReference>
<keyword evidence="1" id="KW-1133">Transmembrane helix</keyword>
<dbReference type="InterPro" id="IPR027783">
    <property type="entry name" value="Bacterial_PH-related"/>
</dbReference>
<dbReference type="KEGG" id="micc:AUP74_03066"/>
<dbReference type="PATRIC" id="fig|1769779.3.peg.3040"/>
<sequence>MHTKVKFGAPWSRQLKILTSVFTLFLLGLPLILMNRAPENPPTIYLVSIWLPVAILLLSAPFAIRGFVIEDRRLLVLRPLWKTSVSLQDLESAEQDPQAMDGSIRTFGNGGLFGFIGLFRNKKLGRYRAFATDQKNAVVLRFPTHTLVITPDRPERAAELLNRQT</sequence>
<keyword evidence="1" id="KW-0812">Transmembrane</keyword>
<dbReference type="STRING" id="1769779.AUP74_03066"/>
<proteinExistence type="predicted"/>
<feature type="domain" description="Bacterial Pleckstrin homology" evidence="2">
    <location>
        <begin position="67"/>
        <end position="163"/>
    </location>
</feature>
<accession>A0A1C9WBA0</accession>
<keyword evidence="1" id="KW-0472">Membrane</keyword>
<keyword evidence="4" id="KW-1185">Reference proteome</keyword>
<dbReference type="EMBL" id="CP014143">
    <property type="protein sequence ID" value="AOS98432.1"/>
    <property type="molecule type" value="Genomic_DNA"/>
</dbReference>